<keyword evidence="11" id="KW-1185">Reference proteome</keyword>
<evidence type="ECO:0000256" key="2">
    <source>
        <dbReference type="ARBA" id="ARBA00022475"/>
    </source>
</evidence>
<evidence type="ECO:0000256" key="7">
    <source>
        <dbReference type="RuleBase" id="RU369079"/>
    </source>
</evidence>
<comment type="similarity">
    <text evidence="7">Belongs to the TRAP transporter large permease family.</text>
</comment>
<protein>
    <recommendedName>
        <fullName evidence="7">TRAP transporter large permease protein</fullName>
    </recommendedName>
</protein>
<feature type="transmembrane region" description="Helical" evidence="7">
    <location>
        <begin position="60"/>
        <end position="80"/>
    </location>
</feature>
<evidence type="ECO:0000313" key="12">
    <source>
        <dbReference type="Proteomes" id="UP000664405"/>
    </source>
</evidence>
<evidence type="ECO:0000256" key="5">
    <source>
        <dbReference type="ARBA" id="ARBA00022989"/>
    </source>
</evidence>
<comment type="caution">
    <text evidence="9">The sequence shown here is derived from an EMBL/GenBank/DDBJ whole genome shotgun (WGS) entry which is preliminary data.</text>
</comment>
<feature type="transmembrane region" description="Helical" evidence="7">
    <location>
        <begin position="322"/>
        <end position="347"/>
    </location>
</feature>
<dbReference type="EMBL" id="PGTS01000006">
    <property type="protein sequence ID" value="PKR48172.1"/>
    <property type="molecule type" value="Genomic_DNA"/>
</dbReference>
<evidence type="ECO:0000259" key="8">
    <source>
        <dbReference type="Pfam" id="PF06808"/>
    </source>
</evidence>
<sequence length="436" mass="45509">MTGLEIGSLGIVALFAAILFGANVMVALGVVGAAGLAALVGTKGATAMLSTVFFDTTHSFHFSVIPLFLLMGFFAMRAGLGEDMFEAATKWLGNLKGGLAISTTMGAAAFGAASGSSVGTATVFTKLALPEMLARGYDKRLASASIAIAGTLAVMIPPSALVVVYGILTDSSIGGLLVAGVIPGGVFAVLLCIATYLTVMRNPDLAPVTATNVPMKEKLYSLRLAGPLLFVIICIISGLYLGVFTPTEAGGIGAGLTFVLAIMRQRSIRKLELSKTLMDTIKTSGMIFAIIICALVFSKFLALSGVANAIGGFLIGLEVNRWIVVLIIVGIYLLLGMMMDAPALLAITLPITHPVMMNLGFDPIWFGVFVVLLVEIGAVTPPVGINCFVVQAASDGRVRLEDVFRGLLPYIAAGFVMLLLLCLFPQMALFLPESMN</sequence>
<keyword evidence="5 7" id="KW-1133">Transmembrane helix</keyword>
<comment type="function">
    <text evidence="7">Part of the tripartite ATP-independent periplasmic (TRAP) transport system.</text>
</comment>
<evidence type="ECO:0000313" key="11">
    <source>
        <dbReference type="Proteomes" id="UP000233365"/>
    </source>
</evidence>
<gene>
    <name evidence="10" type="ORF">CU041_15770</name>
    <name evidence="9" type="ORF">JF547_20285</name>
</gene>
<dbReference type="NCBIfam" id="TIGR00786">
    <property type="entry name" value="dctM"/>
    <property type="match status" value="1"/>
</dbReference>
<reference evidence="10 11" key="1">
    <citation type="submission" date="2017-11" db="EMBL/GenBank/DDBJ databases">
        <title>Biodiversity and function of Thalassospira species in the particle-attached aromatic-hydrocarbon-degrading consortia from the surface seawater of the China South Sea.</title>
        <authorList>
            <person name="Dong C."/>
            <person name="Liu R."/>
            <person name="Shao Z."/>
        </authorList>
    </citation>
    <scope>NUCLEOTIDE SEQUENCE [LARGE SCALE GENOMIC DNA]</scope>
    <source>
        <strain evidence="10 11">139Z-12</strain>
    </source>
</reference>
<comment type="subunit">
    <text evidence="7">The complex comprises the extracytoplasmic solute receptor protein and the two transmembrane proteins.</text>
</comment>
<feature type="domain" description="TRAP C4-dicarboxylate transport system permease DctM subunit" evidence="8">
    <location>
        <begin position="11"/>
        <end position="427"/>
    </location>
</feature>
<feature type="transmembrane region" description="Helical" evidence="7">
    <location>
        <begin position="359"/>
        <end position="379"/>
    </location>
</feature>
<dbReference type="PANTHER" id="PTHR33362">
    <property type="entry name" value="SIALIC ACID TRAP TRANSPORTER PERMEASE PROTEIN SIAT-RELATED"/>
    <property type="match status" value="1"/>
</dbReference>
<keyword evidence="6 7" id="KW-0472">Membrane</keyword>
<dbReference type="Pfam" id="PF06808">
    <property type="entry name" value="DctM"/>
    <property type="match status" value="1"/>
</dbReference>
<evidence type="ECO:0000256" key="4">
    <source>
        <dbReference type="ARBA" id="ARBA00022692"/>
    </source>
</evidence>
<dbReference type="InterPro" id="IPR004681">
    <property type="entry name" value="TRAP_DctM"/>
</dbReference>
<feature type="transmembrane region" description="Helical" evidence="7">
    <location>
        <begin position="100"/>
        <end position="129"/>
    </location>
</feature>
<dbReference type="EMBL" id="JAEKJW010000004">
    <property type="protein sequence ID" value="MBN8198815.1"/>
    <property type="molecule type" value="Genomic_DNA"/>
</dbReference>
<dbReference type="GO" id="GO:0005886">
    <property type="term" value="C:plasma membrane"/>
    <property type="evidence" value="ECO:0007669"/>
    <property type="project" value="UniProtKB-SubCell"/>
</dbReference>
<keyword evidence="3 7" id="KW-0997">Cell inner membrane</keyword>
<dbReference type="PIRSF" id="PIRSF006066">
    <property type="entry name" value="HI0050"/>
    <property type="match status" value="1"/>
</dbReference>
<name>A0A8I1MB67_9PROT</name>
<feature type="transmembrane region" description="Helical" evidence="7">
    <location>
        <begin position="407"/>
        <end position="431"/>
    </location>
</feature>
<evidence type="ECO:0000313" key="10">
    <source>
        <dbReference type="EMBL" id="PKR48172.1"/>
    </source>
</evidence>
<feature type="transmembrane region" description="Helical" evidence="7">
    <location>
        <begin position="173"/>
        <end position="199"/>
    </location>
</feature>
<dbReference type="GO" id="GO:0022857">
    <property type="term" value="F:transmembrane transporter activity"/>
    <property type="evidence" value="ECO:0007669"/>
    <property type="project" value="UniProtKB-UniRule"/>
</dbReference>
<evidence type="ECO:0000256" key="6">
    <source>
        <dbReference type="ARBA" id="ARBA00023136"/>
    </source>
</evidence>
<evidence type="ECO:0000256" key="3">
    <source>
        <dbReference type="ARBA" id="ARBA00022519"/>
    </source>
</evidence>
<feature type="transmembrane region" description="Helical" evidence="7">
    <location>
        <begin position="286"/>
        <end position="310"/>
    </location>
</feature>
<comment type="caution">
    <text evidence="7">Lacks conserved residue(s) required for the propagation of feature annotation.</text>
</comment>
<organism evidence="9 12">
    <name type="scientific">Thalassospira povalilytica</name>
    <dbReference type="NCBI Taxonomy" id="732237"/>
    <lineage>
        <taxon>Bacteria</taxon>
        <taxon>Pseudomonadati</taxon>
        <taxon>Pseudomonadota</taxon>
        <taxon>Alphaproteobacteria</taxon>
        <taxon>Rhodospirillales</taxon>
        <taxon>Thalassospiraceae</taxon>
        <taxon>Thalassospira</taxon>
    </lineage>
</organism>
<dbReference type="Proteomes" id="UP000233365">
    <property type="component" value="Unassembled WGS sequence"/>
</dbReference>
<reference evidence="9" key="2">
    <citation type="submission" date="2020-12" db="EMBL/GenBank/DDBJ databases">
        <title>Oil enriched cultivation method for isolating marine PHA-producing bacteria.</title>
        <authorList>
            <person name="Zheng W."/>
            <person name="Yu S."/>
            <person name="Huang Y."/>
        </authorList>
    </citation>
    <scope>NUCLEOTIDE SEQUENCE</scope>
    <source>
        <strain evidence="9">SY-2-3</strain>
    </source>
</reference>
<dbReference type="PANTHER" id="PTHR33362:SF5">
    <property type="entry name" value="C4-DICARBOXYLATE TRAP TRANSPORTER LARGE PERMEASE PROTEIN DCTM"/>
    <property type="match status" value="1"/>
</dbReference>
<evidence type="ECO:0000313" key="9">
    <source>
        <dbReference type="EMBL" id="MBN8198815.1"/>
    </source>
</evidence>
<dbReference type="InterPro" id="IPR010656">
    <property type="entry name" value="DctM"/>
</dbReference>
<proteinExistence type="inferred from homology"/>
<comment type="subcellular location">
    <subcellularLocation>
        <location evidence="1 7">Cell inner membrane</location>
        <topology evidence="1 7">Multi-pass membrane protein</topology>
    </subcellularLocation>
</comment>
<feature type="transmembrane region" description="Helical" evidence="7">
    <location>
        <begin position="141"/>
        <end position="167"/>
    </location>
</feature>
<evidence type="ECO:0000256" key="1">
    <source>
        <dbReference type="ARBA" id="ARBA00004429"/>
    </source>
</evidence>
<dbReference type="AlphaFoldDB" id="A0A8I1MB67"/>
<accession>A0A8I1MB67</accession>
<keyword evidence="4 7" id="KW-0812">Transmembrane</keyword>
<dbReference type="Proteomes" id="UP000664405">
    <property type="component" value="Unassembled WGS sequence"/>
</dbReference>
<feature type="transmembrane region" description="Helical" evidence="7">
    <location>
        <begin position="6"/>
        <end position="39"/>
    </location>
</feature>
<keyword evidence="2" id="KW-1003">Cell membrane</keyword>
<keyword evidence="7" id="KW-0813">Transport</keyword>
<dbReference type="RefSeq" id="WP_068518514.1">
    <property type="nucleotide sequence ID" value="NZ_JAEKJW010000004.1"/>
</dbReference>
<feature type="transmembrane region" description="Helical" evidence="7">
    <location>
        <begin position="220"/>
        <end position="243"/>
    </location>
</feature>